<dbReference type="Proteomes" id="UP001057402">
    <property type="component" value="Chromosome 9"/>
</dbReference>
<dbReference type="EMBL" id="CM042888">
    <property type="protein sequence ID" value="KAI4325810.1"/>
    <property type="molecule type" value="Genomic_DNA"/>
</dbReference>
<evidence type="ECO:0000313" key="1">
    <source>
        <dbReference type="EMBL" id="KAI4325810.1"/>
    </source>
</evidence>
<sequence length="86" mass="10080">MDVSKRPKGYTPEPDLLDIQPLTYDVVPRDRPTPYRQNRHERWHASRRESNGTPMGHSVNKGGELEPRNSTQDRQGFSSRRRPRAR</sequence>
<comment type="caution">
    <text evidence="1">The sequence shown here is derived from an EMBL/GenBank/DDBJ whole genome shotgun (WGS) entry which is preliminary data.</text>
</comment>
<name>A0ACB9MNI5_9MYRT</name>
<organism evidence="1 2">
    <name type="scientific">Melastoma candidum</name>
    <dbReference type="NCBI Taxonomy" id="119954"/>
    <lineage>
        <taxon>Eukaryota</taxon>
        <taxon>Viridiplantae</taxon>
        <taxon>Streptophyta</taxon>
        <taxon>Embryophyta</taxon>
        <taxon>Tracheophyta</taxon>
        <taxon>Spermatophyta</taxon>
        <taxon>Magnoliopsida</taxon>
        <taxon>eudicotyledons</taxon>
        <taxon>Gunneridae</taxon>
        <taxon>Pentapetalae</taxon>
        <taxon>rosids</taxon>
        <taxon>malvids</taxon>
        <taxon>Myrtales</taxon>
        <taxon>Melastomataceae</taxon>
        <taxon>Melastomatoideae</taxon>
        <taxon>Melastomateae</taxon>
        <taxon>Melastoma</taxon>
    </lineage>
</organism>
<proteinExistence type="predicted"/>
<evidence type="ECO:0000313" key="2">
    <source>
        <dbReference type="Proteomes" id="UP001057402"/>
    </source>
</evidence>
<gene>
    <name evidence="1" type="ORF">MLD38_031174</name>
</gene>
<protein>
    <submittedName>
        <fullName evidence="1">Uncharacterized protein</fullName>
    </submittedName>
</protein>
<keyword evidence="2" id="KW-1185">Reference proteome</keyword>
<accession>A0ACB9MNI5</accession>
<reference evidence="2" key="1">
    <citation type="journal article" date="2023" name="Front. Plant Sci.">
        <title>Chromosomal-level genome assembly of Melastoma candidum provides insights into trichome evolution.</title>
        <authorList>
            <person name="Zhong Y."/>
            <person name="Wu W."/>
            <person name="Sun C."/>
            <person name="Zou P."/>
            <person name="Liu Y."/>
            <person name="Dai S."/>
            <person name="Zhou R."/>
        </authorList>
    </citation>
    <scope>NUCLEOTIDE SEQUENCE [LARGE SCALE GENOMIC DNA]</scope>
</reference>